<evidence type="ECO:0000256" key="2">
    <source>
        <dbReference type="ARBA" id="ARBA00013164"/>
    </source>
</evidence>
<feature type="domain" description="Aminoacyl-tRNA synthetase class Ia" evidence="9">
    <location>
        <begin position="7"/>
        <end position="165"/>
    </location>
</feature>
<evidence type="ECO:0000256" key="4">
    <source>
        <dbReference type="ARBA" id="ARBA00022741"/>
    </source>
</evidence>
<proteinExistence type="inferred from homology"/>
<evidence type="ECO:0000313" key="10">
    <source>
        <dbReference type="EMBL" id="EQD80771.1"/>
    </source>
</evidence>
<evidence type="ECO:0000259" key="9">
    <source>
        <dbReference type="Pfam" id="PF00133"/>
    </source>
</evidence>
<dbReference type="GO" id="GO:0005524">
    <property type="term" value="F:ATP binding"/>
    <property type="evidence" value="ECO:0007669"/>
    <property type="project" value="UniProtKB-KW"/>
</dbReference>
<gene>
    <name evidence="10" type="ORF">B1A_00534</name>
</gene>
<keyword evidence="5" id="KW-0067">ATP-binding</keyword>
<dbReference type="GO" id="GO:0006429">
    <property type="term" value="P:leucyl-tRNA aminoacylation"/>
    <property type="evidence" value="ECO:0007669"/>
    <property type="project" value="InterPro"/>
</dbReference>
<dbReference type="AlphaFoldDB" id="T1C5K4"/>
<dbReference type="EC" id="6.1.1.4" evidence="2"/>
<dbReference type="InterPro" id="IPR014729">
    <property type="entry name" value="Rossmann-like_a/b/a_fold"/>
</dbReference>
<comment type="similarity">
    <text evidence="1">Belongs to the class-I aminoacyl-tRNA synthetase family.</text>
</comment>
<dbReference type="InterPro" id="IPR004493">
    <property type="entry name" value="Leu-tRNA-synth_Ia_arc/euk"/>
</dbReference>
<organism evidence="10">
    <name type="scientific">mine drainage metagenome</name>
    <dbReference type="NCBI Taxonomy" id="410659"/>
    <lineage>
        <taxon>unclassified sequences</taxon>
        <taxon>metagenomes</taxon>
        <taxon>ecological metagenomes</taxon>
    </lineage>
</organism>
<comment type="caution">
    <text evidence="10">The sequence shown here is derived from an EMBL/GenBank/DDBJ whole genome shotgun (WGS) entry which is preliminary data.</text>
</comment>
<name>T1C5K4_9ZZZZ</name>
<evidence type="ECO:0000256" key="8">
    <source>
        <dbReference type="ARBA" id="ARBA00030520"/>
    </source>
</evidence>
<dbReference type="InterPro" id="IPR001412">
    <property type="entry name" value="aa-tRNA-synth_I_CS"/>
</dbReference>
<evidence type="ECO:0000256" key="1">
    <source>
        <dbReference type="ARBA" id="ARBA00005594"/>
    </source>
</evidence>
<dbReference type="SUPFAM" id="SSF52374">
    <property type="entry name" value="Nucleotidylyl transferase"/>
    <property type="match status" value="1"/>
</dbReference>
<dbReference type="Gene3D" id="3.40.50.620">
    <property type="entry name" value="HUPs"/>
    <property type="match status" value="1"/>
</dbReference>
<dbReference type="PANTHER" id="PTHR45794:SF1">
    <property type="entry name" value="LEUCINE--TRNA LIGASE, CYTOPLASMIC"/>
    <property type="match status" value="1"/>
</dbReference>
<keyword evidence="6" id="KW-0648">Protein biosynthesis</keyword>
<keyword evidence="7 10" id="KW-0030">Aminoacyl-tRNA synthetase</keyword>
<protein>
    <recommendedName>
        <fullName evidence="2">leucine--tRNA ligase</fullName>
        <ecNumber evidence="2">6.1.1.4</ecNumber>
    </recommendedName>
    <alternativeName>
        <fullName evidence="8">Leucyl-tRNA synthetase</fullName>
    </alternativeName>
</protein>
<dbReference type="EMBL" id="AUZX01000398">
    <property type="protein sequence ID" value="EQD80771.1"/>
    <property type="molecule type" value="Genomic_DNA"/>
</dbReference>
<keyword evidence="3" id="KW-0436">Ligase</keyword>
<dbReference type="PANTHER" id="PTHR45794">
    <property type="entry name" value="LEUCYL-TRNA SYNTHETASE"/>
    <property type="match status" value="1"/>
</dbReference>
<dbReference type="InterPro" id="IPR002300">
    <property type="entry name" value="aa-tRNA-synth_Ia"/>
</dbReference>
<keyword evidence="4" id="KW-0547">Nucleotide-binding</keyword>
<evidence type="ECO:0000256" key="7">
    <source>
        <dbReference type="ARBA" id="ARBA00023146"/>
    </source>
</evidence>
<accession>T1C5K4</accession>
<dbReference type="GO" id="GO:0004823">
    <property type="term" value="F:leucine-tRNA ligase activity"/>
    <property type="evidence" value="ECO:0007669"/>
    <property type="project" value="UniProtKB-EC"/>
</dbReference>
<dbReference type="Pfam" id="PF00133">
    <property type="entry name" value="tRNA-synt_1"/>
    <property type="match status" value="1"/>
</dbReference>
<reference evidence="10" key="2">
    <citation type="journal article" date="2014" name="ISME J.">
        <title>Microbial stratification in low pH oxic and suboxic macroscopic growths along an acid mine drainage.</title>
        <authorList>
            <person name="Mendez-Garcia C."/>
            <person name="Mesa V."/>
            <person name="Sprenger R.R."/>
            <person name="Richter M."/>
            <person name="Diez M.S."/>
            <person name="Solano J."/>
            <person name="Bargiela R."/>
            <person name="Golyshina O.V."/>
            <person name="Manteca A."/>
            <person name="Ramos J.L."/>
            <person name="Gallego J.R."/>
            <person name="Llorente I."/>
            <person name="Martins Dos Santos V.A."/>
            <person name="Jensen O.N."/>
            <person name="Pelaez A.I."/>
            <person name="Sanchez J."/>
            <person name="Ferrer M."/>
        </authorList>
    </citation>
    <scope>NUCLEOTIDE SEQUENCE</scope>
</reference>
<dbReference type="PROSITE" id="PS00178">
    <property type="entry name" value="AA_TRNA_LIGASE_I"/>
    <property type="match status" value="1"/>
</dbReference>
<evidence type="ECO:0000256" key="3">
    <source>
        <dbReference type="ARBA" id="ARBA00022598"/>
    </source>
</evidence>
<evidence type="ECO:0000256" key="6">
    <source>
        <dbReference type="ARBA" id="ARBA00022917"/>
    </source>
</evidence>
<evidence type="ECO:0000256" key="5">
    <source>
        <dbReference type="ARBA" id="ARBA00022840"/>
    </source>
</evidence>
<sequence>MDQNEQKWQEIWLAKEVFKAIPDNREKYLITVPWPYTSGPLHVGHARTYSIADFIARYKRLRGYNVMFPMGFHESGTPILAISQRLKKGDQKTIDLYSKYILEYEDEGNVPQIIESFKEQEALAGYFADKIMKDFNSLGFSIDWSRQFKSVDPVYQDFVSWQFKNFRN</sequence>
<reference evidence="10" key="1">
    <citation type="submission" date="2013-08" db="EMBL/GenBank/DDBJ databases">
        <authorList>
            <person name="Mendez C."/>
            <person name="Richter M."/>
            <person name="Ferrer M."/>
            <person name="Sanchez J."/>
        </authorList>
    </citation>
    <scope>NUCLEOTIDE SEQUENCE</scope>
</reference>